<dbReference type="InterPro" id="IPR010743">
    <property type="entry name" value="Methionine_synth_MetW"/>
</dbReference>
<reference evidence="1 2" key="1">
    <citation type="submission" date="2019-08" db="EMBL/GenBank/DDBJ databases">
        <title>Complete genome sequence of Thermosulfurimonas marina SU872T, an anaerobic thermophilic chemolithoautotrophic bacterium isolated from a shallow marine hydrothermal vent.</title>
        <authorList>
            <person name="Allioux M."/>
            <person name="Jebbar M."/>
            <person name="Slobodkina G."/>
            <person name="Slobodkin A."/>
            <person name="Moalic Y."/>
            <person name="Frolova A."/>
            <person name="Shao Z."/>
            <person name="Alain K."/>
        </authorList>
    </citation>
    <scope>NUCLEOTIDE SEQUENCE [LARGE SCALE GENOMIC DNA]</scope>
    <source>
        <strain evidence="1 2">SU872</strain>
    </source>
</reference>
<organism evidence="1 2">
    <name type="scientific">Thermosulfurimonas marina</name>
    <dbReference type="NCBI Taxonomy" id="2047767"/>
    <lineage>
        <taxon>Bacteria</taxon>
        <taxon>Pseudomonadati</taxon>
        <taxon>Thermodesulfobacteriota</taxon>
        <taxon>Thermodesulfobacteria</taxon>
        <taxon>Thermodesulfobacteriales</taxon>
        <taxon>Thermodesulfobacteriaceae</taxon>
        <taxon>Thermosulfurimonas</taxon>
    </lineage>
</organism>
<keyword evidence="2" id="KW-1185">Reference proteome</keyword>
<dbReference type="PANTHER" id="PTHR43861">
    <property type="entry name" value="TRANS-ACONITATE 2-METHYLTRANSFERASE-RELATED"/>
    <property type="match status" value="1"/>
</dbReference>
<name>A0A6H1WUS6_9BACT</name>
<dbReference type="AlphaFoldDB" id="A0A6H1WUS6"/>
<dbReference type="SUPFAM" id="SSF53335">
    <property type="entry name" value="S-adenosyl-L-methionine-dependent methyltransferases"/>
    <property type="match status" value="1"/>
</dbReference>
<dbReference type="KEGG" id="tmai:FVE67_00775"/>
<dbReference type="Pfam" id="PF07021">
    <property type="entry name" value="MetW"/>
    <property type="match status" value="1"/>
</dbReference>
<evidence type="ECO:0000313" key="2">
    <source>
        <dbReference type="Proteomes" id="UP000501253"/>
    </source>
</evidence>
<sequence length="204" mass="23667">MRYDLQIIASWIEPGARVIDLGCGSGDLLLHLKETKGVRGIGIEKDEAEVREAIRKGLTVIQGDLNEEVRDYPDQSFDYVILSQTLQQIYEPHTLLKELLRIGRRVIVSFPNFAHWTIRLDLLLHGRAPKNPQLPYEWYDTPNIRVITIRDFRKFIEDLGYQVLKEAPVSTYNRDRQGKMVRRWANLRATYGIFMVGKRDAGKT</sequence>
<dbReference type="Proteomes" id="UP000501253">
    <property type="component" value="Chromosome"/>
</dbReference>
<gene>
    <name evidence="1" type="primary">metW</name>
    <name evidence="1" type="ORF">FVE67_00775</name>
</gene>
<dbReference type="EMBL" id="CP042909">
    <property type="protein sequence ID" value="QJA06952.1"/>
    <property type="molecule type" value="Genomic_DNA"/>
</dbReference>
<proteinExistence type="predicted"/>
<dbReference type="Gene3D" id="3.40.50.150">
    <property type="entry name" value="Vaccinia Virus protein VP39"/>
    <property type="match status" value="1"/>
</dbReference>
<protein>
    <submittedName>
        <fullName evidence="1">Methionine biosynthesis protein MetW</fullName>
    </submittedName>
</protein>
<accession>A0A6H1WUS6</accession>
<dbReference type="CDD" id="cd02440">
    <property type="entry name" value="AdoMet_MTases"/>
    <property type="match status" value="1"/>
</dbReference>
<dbReference type="RefSeq" id="WP_168720302.1">
    <property type="nucleotide sequence ID" value="NZ_CP042909.1"/>
</dbReference>
<dbReference type="InterPro" id="IPR029063">
    <property type="entry name" value="SAM-dependent_MTases_sf"/>
</dbReference>
<dbReference type="NCBIfam" id="TIGR02081">
    <property type="entry name" value="metW"/>
    <property type="match status" value="1"/>
</dbReference>
<evidence type="ECO:0000313" key="1">
    <source>
        <dbReference type="EMBL" id="QJA06952.1"/>
    </source>
</evidence>